<keyword evidence="2 4" id="KW-0808">Transferase</keyword>
<feature type="binding site" evidence="4">
    <location>
        <position position="324"/>
    </location>
    <ligand>
        <name>S-adenosyl-L-methionine</name>
        <dbReference type="ChEBI" id="CHEBI:59789"/>
    </ligand>
</feature>
<feature type="binding site" evidence="4">
    <location>
        <position position="345"/>
    </location>
    <ligand>
        <name>S-adenosyl-L-methionine</name>
        <dbReference type="ChEBI" id="CHEBI:59789"/>
    </ligand>
</feature>
<evidence type="ECO:0000313" key="7">
    <source>
        <dbReference type="EMBL" id="PMB82101.1"/>
    </source>
</evidence>
<dbReference type="GO" id="GO:0070475">
    <property type="term" value="P:rRNA base methylation"/>
    <property type="evidence" value="ECO:0007669"/>
    <property type="project" value="TreeGrafter"/>
</dbReference>
<feature type="binding site" evidence="4">
    <location>
        <position position="393"/>
    </location>
    <ligand>
        <name>S-adenosyl-L-methionine</name>
        <dbReference type="ChEBI" id="CHEBI:59789"/>
    </ligand>
</feature>
<dbReference type="AlphaFoldDB" id="A0A2J6NL89"/>
<dbReference type="RefSeq" id="WP_104689130.1">
    <property type="nucleotide sequence ID" value="NZ_JBKTHY010000009.1"/>
</dbReference>
<feature type="active site" evidence="5">
    <location>
        <position position="420"/>
    </location>
</feature>
<dbReference type="PROSITE" id="PS01230">
    <property type="entry name" value="TRMA_1"/>
    <property type="match status" value="1"/>
</dbReference>
<dbReference type="InterPro" id="IPR010280">
    <property type="entry name" value="U5_MeTrfase_fam"/>
</dbReference>
<dbReference type="NCBIfam" id="TIGR00479">
    <property type="entry name" value="rumA"/>
    <property type="match status" value="1"/>
</dbReference>
<dbReference type="Gene3D" id="2.40.50.1070">
    <property type="match status" value="1"/>
</dbReference>
<evidence type="ECO:0000256" key="2">
    <source>
        <dbReference type="ARBA" id="ARBA00022679"/>
    </source>
</evidence>
<dbReference type="Proteomes" id="UP000239920">
    <property type="component" value="Unassembled WGS sequence"/>
</dbReference>
<reference evidence="7 8" key="1">
    <citation type="submission" date="2017-09" db="EMBL/GenBank/DDBJ databases">
        <title>Bacterial strain isolated from the female urinary microbiota.</title>
        <authorList>
            <person name="Thomas-White K."/>
            <person name="Kumar N."/>
            <person name="Forster S."/>
            <person name="Putonti C."/>
            <person name="Lawley T."/>
            <person name="Wolfe A.J."/>
        </authorList>
    </citation>
    <scope>NUCLEOTIDE SEQUENCE [LARGE SCALE GENOMIC DNA]</scope>
    <source>
        <strain evidence="7 8">UMB0683</strain>
    </source>
</reference>
<dbReference type="FunFam" id="2.40.50.1070:FF:000003">
    <property type="entry name" value="23S rRNA (Uracil-5-)-methyltransferase RumA"/>
    <property type="match status" value="1"/>
</dbReference>
<dbReference type="SUPFAM" id="SSF50249">
    <property type="entry name" value="Nucleic acid-binding proteins"/>
    <property type="match status" value="1"/>
</dbReference>
<evidence type="ECO:0000313" key="8">
    <source>
        <dbReference type="Proteomes" id="UP000239920"/>
    </source>
</evidence>
<dbReference type="Gene3D" id="3.40.50.150">
    <property type="entry name" value="Vaccinia Virus protein VP39"/>
    <property type="match status" value="1"/>
</dbReference>
<keyword evidence="1 4" id="KW-0489">Methyltransferase</keyword>
<dbReference type="SUPFAM" id="SSF53335">
    <property type="entry name" value="S-adenosyl-L-methionine-dependent methyltransferases"/>
    <property type="match status" value="1"/>
</dbReference>
<comment type="similarity">
    <text evidence="4">Belongs to the class I-like SAM-binding methyltransferase superfamily. RNA M5U methyltransferase family.</text>
</comment>
<dbReference type="InterPro" id="IPR030390">
    <property type="entry name" value="MeTrfase_TrmA_AS"/>
</dbReference>
<dbReference type="GO" id="GO:0070041">
    <property type="term" value="F:rRNA (uridine-C5-)-methyltransferase activity"/>
    <property type="evidence" value="ECO:0007669"/>
    <property type="project" value="TreeGrafter"/>
</dbReference>
<dbReference type="InterPro" id="IPR002792">
    <property type="entry name" value="TRAM_dom"/>
</dbReference>
<dbReference type="PANTHER" id="PTHR11061:SF45">
    <property type="match status" value="1"/>
</dbReference>
<evidence type="ECO:0000256" key="5">
    <source>
        <dbReference type="PROSITE-ProRule" id="PRU10015"/>
    </source>
</evidence>
<dbReference type="PROSITE" id="PS50926">
    <property type="entry name" value="TRAM"/>
    <property type="match status" value="1"/>
</dbReference>
<accession>A0A2J6NL89</accession>
<sequence length="463" mass="51785">MAQNRTKQDVTINVGERFPLTIRRLGVNGHGIGYFKHKVCFVPGALPGEVVVAEVTKVLPRYLEAKIHRLRRASKHRVTPRDPYADVAGGFELENLAYSEQLKFKRQVVIDSLAKFKPYGYRNYDVRPTIAAPQEYDYRNKAQFQVRIVDGHVAAGLYKPDSHDLVDMQECAVQMPQTMHVIRTMVKLIEDLAIPVYDEDHNSGIIKTLVVRESWTTGEVQLTIITNTPKLIHKHQLLDAIAVKLPEVVSVMQNVNPGDTPLIWGDRMIHLTGTEEITESLMGLDFKLSARSFLQLNPEQTETLYEETAKALELTPDDTLIDAYAGIGTIGLSLASRVKAVRGMEIIPTAVADANENAQANGITNAQYVVGKAEEILPQWQRDGLHFDALVVDPPRAGLDDALIKAILKTKPRKFAYVSCGMASLARNLRRLTSVYHVDYIQPVDMMPQTARCEAVVKLSLRK</sequence>
<dbReference type="InterPro" id="IPR029063">
    <property type="entry name" value="SAM-dependent_MTases_sf"/>
</dbReference>
<dbReference type="Pfam" id="PF01938">
    <property type="entry name" value="TRAM"/>
    <property type="match status" value="1"/>
</dbReference>
<feature type="active site" description="Nucleophile" evidence="4">
    <location>
        <position position="420"/>
    </location>
</feature>
<evidence type="ECO:0000259" key="6">
    <source>
        <dbReference type="PROSITE" id="PS50926"/>
    </source>
</evidence>
<dbReference type="Gene3D" id="2.40.50.140">
    <property type="entry name" value="Nucleic acid-binding proteins"/>
    <property type="match status" value="1"/>
</dbReference>
<proteinExistence type="inferred from homology"/>
<dbReference type="FunFam" id="3.40.50.150:FF:000009">
    <property type="entry name" value="23S rRNA (Uracil(1939)-C(5))-methyltransferase RlmD"/>
    <property type="match status" value="1"/>
</dbReference>
<feature type="domain" description="TRAM" evidence="6">
    <location>
        <begin position="11"/>
        <end position="69"/>
    </location>
</feature>
<dbReference type="PANTHER" id="PTHR11061">
    <property type="entry name" value="RNA M5U METHYLTRANSFERASE"/>
    <property type="match status" value="1"/>
</dbReference>
<dbReference type="EMBL" id="PNFV01000009">
    <property type="protein sequence ID" value="PMB82101.1"/>
    <property type="molecule type" value="Genomic_DNA"/>
</dbReference>
<dbReference type="CDD" id="cd02440">
    <property type="entry name" value="AdoMet_MTases"/>
    <property type="match status" value="1"/>
</dbReference>
<evidence type="ECO:0000256" key="1">
    <source>
        <dbReference type="ARBA" id="ARBA00022603"/>
    </source>
</evidence>
<dbReference type="InterPro" id="IPR012340">
    <property type="entry name" value="NA-bd_OB-fold"/>
</dbReference>
<dbReference type="Pfam" id="PF05958">
    <property type="entry name" value="tRNA_U5-meth_tr"/>
    <property type="match status" value="1"/>
</dbReference>
<gene>
    <name evidence="7" type="ORF">CK797_07435</name>
</gene>
<evidence type="ECO:0000256" key="4">
    <source>
        <dbReference type="PROSITE-ProRule" id="PRU01024"/>
    </source>
</evidence>
<comment type="caution">
    <text evidence="7">The sequence shown here is derived from an EMBL/GenBank/DDBJ whole genome shotgun (WGS) entry which is preliminary data.</text>
</comment>
<dbReference type="PROSITE" id="PS51687">
    <property type="entry name" value="SAM_MT_RNA_M5U"/>
    <property type="match status" value="1"/>
</dbReference>
<dbReference type="OrthoDB" id="9804590at2"/>
<name>A0A2J6NL89_9LACO</name>
<organism evidence="7 8">
    <name type="scientific">Limosilactobacillus pontis</name>
    <dbReference type="NCBI Taxonomy" id="35787"/>
    <lineage>
        <taxon>Bacteria</taxon>
        <taxon>Bacillati</taxon>
        <taxon>Bacillota</taxon>
        <taxon>Bacilli</taxon>
        <taxon>Lactobacillales</taxon>
        <taxon>Lactobacillaceae</taxon>
        <taxon>Limosilactobacillus</taxon>
    </lineage>
</organism>
<feature type="binding site" evidence="4">
    <location>
        <position position="295"/>
    </location>
    <ligand>
        <name>S-adenosyl-L-methionine</name>
        <dbReference type="ChEBI" id="CHEBI:59789"/>
    </ligand>
</feature>
<evidence type="ECO:0000256" key="3">
    <source>
        <dbReference type="ARBA" id="ARBA00022691"/>
    </source>
</evidence>
<keyword evidence="3 4" id="KW-0949">S-adenosyl-L-methionine</keyword>
<protein>
    <submittedName>
        <fullName evidence="7">23S rRNA (Uracil(1939)-C(5))-methyltransferase RlmD</fullName>
    </submittedName>
</protein>